<accession>K4KG63</accession>
<dbReference type="RefSeq" id="WP_015046134.1">
    <property type="nucleotide sequence ID" value="NC_018868.3"/>
</dbReference>
<dbReference type="GO" id="GO:0016818">
    <property type="term" value="F:hydrolase activity, acting on acid anhydrides, in phosphorus-containing anhydrides"/>
    <property type="evidence" value="ECO:0007669"/>
    <property type="project" value="InterPro"/>
</dbReference>
<evidence type="ECO:0000259" key="7">
    <source>
        <dbReference type="PROSITE" id="PS51462"/>
    </source>
</evidence>
<dbReference type="KEGG" id="saga:M5M_03760"/>
<protein>
    <submittedName>
        <fullName evidence="8">Beta-lactamase-like protein</fullName>
    </submittedName>
</protein>
<dbReference type="InterPro" id="IPR015797">
    <property type="entry name" value="NUDIX_hydrolase-like_dom_sf"/>
</dbReference>
<evidence type="ECO:0000256" key="5">
    <source>
        <dbReference type="ARBA" id="ARBA00022842"/>
    </source>
</evidence>
<sequence length="205" mass="22529">MTEISEQKTPLQASAAIVLVQDSAQGLQVLLGRRSLTTPVASGMWVFPGGGLTSAERSLGETGYRLAAIRELAEEVPDNPWKGDANDLLALGQWHTPEFLSKRFDTRFYLAVAGYGPLKADGYELINVIWSQPALALRDCISSMMFPTAAILAWLAAYHDVAGVLYALAEGPLPVVCPRLTEESGEQWLEIDAPQYPLRRWRVSR</sequence>
<dbReference type="GO" id="GO:0046872">
    <property type="term" value="F:metal ion binding"/>
    <property type="evidence" value="ECO:0007669"/>
    <property type="project" value="UniProtKB-KW"/>
</dbReference>
<dbReference type="PROSITE" id="PS51462">
    <property type="entry name" value="NUDIX"/>
    <property type="match status" value="1"/>
</dbReference>
<organism evidence="8 9">
    <name type="scientific">Simiduia agarivorans (strain DSM 21679 / JCM 13881 / BCRC 17597 / SA1)</name>
    <dbReference type="NCBI Taxonomy" id="1117647"/>
    <lineage>
        <taxon>Bacteria</taxon>
        <taxon>Pseudomonadati</taxon>
        <taxon>Pseudomonadota</taxon>
        <taxon>Gammaproteobacteria</taxon>
        <taxon>Cellvibrionales</taxon>
        <taxon>Cellvibrionaceae</taxon>
        <taxon>Simiduia</taxon>
    </lineage>
</organism>
<comment type="cofactor">
    <cofactor evidence="2">
        <name>Mg(2+)</name>
        <dbReference type="ChEBI" id="CHEBI:18420"/>
    </cofactor>
</comment>
<dbReference type="SUPFAM" id="SSF55811">
    <property type="entry name" value="Nudix"/>
    <property type="match status" value="1"/>
</dbReference>
<dbReference type="STRING" id="1117647.M5M_03760"/>
<keyword evidence="5" id="KW-0460">Magnesium</keyword>
<keyword evidence="6" id="KW-0464">Manganese</keyword>
<name>K4KG63_SIMAS</name>
<reference evidence="8 9" key="1">
    <citation type="journal article" date="2013" name="Genome Announc.">
        <title>Complete genome sequence of Simiduia agarivorans SA1(T), a marine bacterium able to degrade a variety of polysaccharides.</title>
        <authorList>
            <person name="Lin S.Y."/>
            <person name="Shieh W.Y."/>
            <person name="Chen J.S."/>
            <person name="Tang S.L."/>
        </authorList>
    </citation>
    <scope>NUCLEOTIDE SEQUENCE [LARGE SCALE GENOMIC DNA]</scope>
    <source>
        <strain evidence="9">DSM 21679 / JCM 13881 / BCRC 17597 / SA1</strain>
    </source>
</reference>
<evidence type="ECO:0000256" key="4">
    <source>
        <dbReference type="ARBA" id="ARBA00022801"/>
    </source>
</evidence>
<dbReference type="EMBL" id="CP003746">
    <property type="protein sequence ID" value="AFU97961.1"/>
    <property type="molecule type" value="Genomic_DNA"/>
</dbReference>
<dbReference type="Pfam" id="PF00293">
    <property type="entry name" value="NUDIX"/>
    <property type="match status" value="1"/>
</dbReference>
<dbReference type="InterPro" id="IPR039121">
    <property type="entry name" value="NUDT19"/>
</dbReference>
<dbReference type="PANTHER" id="PTHR12318">
    <property type="entry name" value="TESTOSTERONE-REGULATED PROTEIN RP2"/>
    <property type="match status" value="1"/>
</dbReference>
<dbReference type="eggNOG" id="COG1051">
    <property type="taxonomic scope" value="Bacteria"/>
</dbReference>
<keyword evidence="9" id="KW-1185">Reference proteome</keyword>
<evidence type="ECO:0000313" key="8">
    <source>
        <dbReference type="EMBL" id="AFU97961.1"/>
    </source>
</evidence>
<dbReference type="AlphaFoldDB" id="K4KG63"/>
<dbReference type="OrthoDB" id="9788263at2"/>
<proteinExistence type="predicted"/>
<evidence type="ECO:0000256" key="6">
    <source>
        <dbReference type="ARBA" id="ARBA00023211"/>
    </source>
</evidence>
<dbReference type="PANTHER" id="PTHR12318:SF0">
    <property type="entry name" value="ACYL-COENZYME A DIPHOSPHATASE NUDT19"/>
    <property type="match status" value="1"/>
</dbReference>
<keyword evidence="3" id="KW-0479">Metal-binding</keyword>
<dbReference type="InterPro" id="IPR000086">
    <property type="entry name" value="NUDIX_hydrolase_dom"/>
</dbReference>
<evidence type="ECO:0000256" key="3">
    <source>
        <dbReference type="ARBA" id="ARBA00022723"/>
    </source>
</evidence>
<dbReference type="Proteomes" id="UP000000466">
    <property type="component" value="Chromosome"/>
</dbReference>
<keyword evidence="4" id="KW-0378">Hydrolase</keyword>
<evidence type="ECO:0000313" key="9">
    <source>
        <dbReference type="Proteomes" id="UP000000466"/>
    </source>
</evidence>
<feature type="domain" description="Nudix hydrolase" evidence="7">
    <location>
        <begin position="10"/>
        <end position="153"/>
    </location>
</feature>
<evidence type="ECO:0000256" key="2">
    <source>
        <dbReference type="ARBA" id="ARBA00001946"/>
    </source>
</evidence>
<dbReference type="HOGENOM" id="CLU_059078_2_1_6"/>
<dbReference type="Gene3D" id="3.90.79.10">
    <property type="entry name" value="Nucleoside Triphosphate Pyrophosphohydrolase"/>
    <property type="match status" value="2"/>
</dbReference>
<gene>
    <name evidence="8" type="ordered locus">M5M_03760</name>
</gene>
<evidence type="ECO:0000256" key="1">
    <source>
        <dbReference type="ARBA" id="ARBA00001936"/>
    </source>
</evidence>
<comment type="cofactor">
    <cofactor evidence="1">
        <name>Mn(2+)</name>
        <dbReference type="ChEBI" id="CHEBI:29035"/>
    </cofactor>
</comment>